<dbReference type="AlphaFoldDB" id="A0A8J4TZ99"/>
<keyword evidence="1" id="KW-0670">Pyruvate</keyword>
<dbReference type="EMBL" id="QNUK01000114">
    <property type="protein sequence ID" value="KAF5901399.1"/>
    <property type="molecule type" value="Genomic_DNA"/>
</dbReference>
<evidence type="ECO:0000313" key="1">
    <source>
        <dbReference type="EMBL" id="KAF5901399.1"/>
    </source>
</evidence>
<feature type="non-terminal residue" evidence="1">
    <location>
        <position position="92"/>
    </location>
</feature>
<comment type="caution">
    <text evidence="1">The sequence shown here is derived from an EMBL/GenBank/DDBJ whole genome shotgun (WGS) entry which is preliminary data.</text>
</comment>
<dbReference type="Proteomes" id="UP000727407">
    <property type="component" value="Unassembled WGS sequence"/>
</dbReference>
<proteinExistence type="predicted"/>
<gene>
    <name evidence="1" type="primary">nifJ</name>
    <name evidence="1" type="ORF">DAT39_008892</name>
</gene>
<organism evidence="1 2">
    <name type="scientific">Clarias magur</name>
    <name type="common">Asian catfish</name>
    <name type="synonym">Macropteronotus magur</name>
    <dbReference type="NCBI Taxonomy" id="1594786"/>
    <lineage>
        <taxon>Eukaryota</taxon>
        <taxon>Metazoa</taxon>
        <taxon>Chordata</taxon>
        <taxon>Craniata</taxon>
        <taxon>Vertebrata</taxon>
        <taxon>Euteleostomi</taxon>
        <taxon>Actinopterygii</taxon>
        <taxon>Neopterygii</taxon>
        <taxon>Teleostei</taxon>
        <taxon>Ostariophysi</taxon>
        <taxon>Siluriformes</taxon>
        <taxon>Clariidae</taxon>
        <taxon>Clarias</taxon>
    </lineage>
</organism>
<evidence type="ECO:0000313" key="2">
    <source>
        <dbReference type="Proteomes" id="UP000727407"/>
    </source>
</evidence>
<sequence length="92" mass="10030">NLPPNPLVCGIRPTLVMLVCVVRWGLEPIPGDMAQTHTHTHTRLICMCEETCVPGGDPAITGRTCTLHARRDGTRTRTLEVQGDSDNHCATL</sequence>
<reference evidence="1" key="1">
    <citation type="submission" date="2020-07" db="EMBL/GenBank/DDBJ databases">
        <title>Clarias magur genome sequencing, assembly and annotation.</title>
        <authorList>
            <person name="Kushwaha B."/>
            <person name="Kumar R."/>
            <person name="Das P."/>
            <person name="Joshi C.G."/>
            <person name="Kumar D."/>
            <person name="Nagpure N.S."/>
            <person name="Pandey M."/>
            <person name="Agarwal S."/>
            <person name="Srivastava S."/>
            <person name="Singh M."/>
            <person name="Sahoo L."/>
            <person name="Jayasankar P."/>
            <person name="Meher P.K."/>
            <person name="Koringa P.G."/>
            <person name="Iquebal M.A."/>
            <person name="Das S.P."/>
            <person name="Bit A."/>
            <person name="Patnaik S."/>
            <person name="Patel N."/>
            <person name="Shah T.M."/>
            <person name="Hinsu A."/>
            <person name="Jena J.K."/>
        </authorList>
    </citation>
    <scope>NUCLEOTIDE SEQUENCE</scope>
    <source>
        <strain evidence="1">CIFAMagur01</strain>
        <tissue evidence="1">Testis</tissue>
    </source>
</reference>
<accession>A0A8J4TZ99</accession>
<keyword evidence="2" id="KW-1185">Reference proteome</keyword>
<protein>
    <submittedName>
        <fullName evidence="1">Pyruvate-flavodoxin oxidoreductase</fullName>
    </submittedName>
</protein>
<name>A0A8J4TZ99_CLAMG</name>
<feature type="non-terminal residue" evidence="1">
    <location>
        <position position="1"/>
    </location>
</feature>